<accession>A0ACC3AZE8</accession>
<evidence type="ECO:0000313" key="2">
    <source>
        <dbReference type="Proteomes" id="UP001177260"/>
    </source>
</evidence>
<dbReference type="EMBL" id="JAOPJF010000041">
    <property type="protein sequence ID" value="KAK1143308.1"/>
    <property type="molecule type" value="Genomic_DNA"/>
</dbReference>
<dbReference type="Proteomes" id="UP001177260">
    <property type="component" value="Unassembled WGS sequence"/>
</dbReference>
<organism evidence="1 2">
    <name type="scientific">Aspergillus melleus</name>
    <dbReference type="NCBI Taxonomy" id="138277"/>
    <lineage>
        <taxon>Eukaryota</taxon>
        <taxon>Fungi</taxon>
        <taxon>Dikarya</taxon>
        <taxon>Ascomycota</taxon>
        <taxon>Pezizomycotina</taxon>
        <taxon>Eurotiomycetes</taxon>
        <taxon>Eurotiomycetidae</taxon>
        <taxon>Eurotiales</taxon>
        <taxon>Aspergillaceae</taxon>
        <taxon>Aspergillus</taxon>
        <taxon>Aspergillus subgen. Circumdati</taxon>
    </lineage>
</organism>
<keyword evidence="2" id="KW-1185">Reference proteome</keyword>
<gene>
    <name evidence="1" type="ORF">N8T08_006835</name>
</gene>
<sequence length="113" mass="12734">MESSVTQRLETPTHCIADFSLVPIGTQNTSFAQEIADIQRLLQRCDLKHQMTCTGTTVEGPWDQVLQVIGHAHLLVHKRGVARIQTDLRVTTRTDKDQPMENEILSVERILTA</sequence>
<comment type="caution">
    <text evidence="1">The sequence shown here is derived from an EMBL/GenBank/DDBJ whole genome shotgun (WGS) entry which is preliminary data.</text>
</comment>
<proteinExistence type="predicted"/>
<protein>
    <submittedName>
        <fullName evidence="1">Uncharacterized protein</fullName>
    </submittedName>
</protein>
<name>A0ACC3AZE8_9EURO</name>
<reference evidence="1 2" key="1">
    <citation type="journal article" date="2023" name="ACS Omega">
        <title>Identification of the Neoaspergillic Acid Biosynthesis Gene Cluster by Establishing an In Vitro CRISPR-Ribonucleoprotein Genetic System in Aspergillus melleus.</title>
        <authorList>
            <person name="Yuan B."/>
            <person name="Grau M.F."/>
            <person name="Murata R.M."/>
            <person name="Torok T."/>
            <person name="Venkateswaran K."/>
            <person name="Stajich J.E."/>
            <person name="Wang C.C.C."/>
        </authorList>
    </citation>
    <scope>NUCLEOTIDE SEQUENCE [LARGE SCALE GENOMIC DNA]</scope>
    <source>
        <strain evidence="1 2">IMV 1140</strain>
    </source>
</reference>
<evidence type="ECO:0000313" key="1">
    <source>
        <dbReference type="EMBL" id="KAK1143308.1"/>
    </source>
</evidence>